<dbReference type="GO" id="GO:0046872">
    <property type="term" value="F:metal ion binding"/>
    <property type="evidence" value="ECO:0007669"/>
    <property type="project" value="UniProtKB-KW"/>
</dbReference>
<dbReference type="InterPro" id="IPR039866">
    <property type="entry name" value="CPQ"/>
</dbReference>
<dbReference type="InterPro" id="IPR007484">
    <property type="entry name" value="Peptidase_M28"/>
</dbReference>
<dbReference type="Gene3D" id="3.50.30.30">
    <property type="match status" value="1"/>
</dbReference>
<keyword evidence="8" id="KW-0121">Carboxypeptidase</keyword>
<evidence type="ECO:0000256" key="13">
    <source>
        <dbReference type="ARBA" id="ARBA00022824"/>
    </source>
</evidence>
<evidence type="ECO:0000256" key="19">
    <source>
        <dbReference type="ARBA" id="ARBA00023228"/>
    </source>
</evidence>
<evidence type="ECO:0000256" key="6">
    <source>
        <dbReference type="ARBA" id="ARBA00014116"/>
    </source>
</evidence>
<keyword evidence="15" id="KW-0333">Golgi apparatus</keyword>
<keyword evidence="25" id="KW-1185">Reference proteome</keyword>
<evidence type="ECO:0000256" key="12">
    <source>
        <dbReference type="ARBA" id="ARBA00022801"/>
    </source>
</evidence>
<keyword evidence="11 22" id="KW-0732">Signal</keyword>
<dbReference type="GO" id="GO:0004180">
    <property type="term" value="F:carboxypeptidase activity"/>
    <property type="evidence" value="ECO:0007669"/>
    <property type="project" value="UniProtKB-KW"/>
</dbReference>
<evidence type="ECO:0000256" key="15">
    <source>
        <dbReference type="ARBA" id="ARBA00023034"/>
    </source>
</evidence>
<gene>
    <name evidence="24" type="ORF">GWI33_018129</name>
</gene>
<evidence type="ECO:0000313" key="25">
    <source>
        <dbReference type="Proteomes" id="UP000625711"/>
    </source>
</evidence>
<evidence type="ECO:0000256" key="22">
    <source>
        <dbReference type="SAM" id="SignalP"/>
    </source>
</evidence>
<comment type="caution">
    <text evidence="24">The sequence shown here is derived from an EMBL/GenBank/DDBJ whole genome shotgun (WGS) entry which is preliminary data.</text>
</comment>
<organism evidence="24 25">
    <name type="scientific">Rhynchophorus ferrugineus</name>
    <name type="common">Red palm weevil</name>
    <name type="synonym">Curculio ferrugineus</name>
    <dbReference type="NCBI Taxonomy" id="354439"/>
    <lineage>
        <taxon>Eukaryota</taxon>
        <taxon>Metazoa</taxon>
        <taxon>Ecdysozoa</taxon>
        <taxon>Arthropoda</taxon>
        <taxon>Hexapoda</taxon>
        <taxon>Insecta</taxon>
        <taxon>Pterygota</taxon>
        <taxon>Neoptera</taxon>
        <taxon>Endopterygota</taxon>
        <taxon>Coleoptera</taxon>
        <taxon>Polyphaga</taxon>
        <taxon>Cucujiformia</taxon>
        <taxon>Curculionidae</taxon>
        <taxon>Dryophthorinae</taxon>
        <taxon>Rhynchophorus</taxon>
    </lineage>
</organism>
<dbReference type="SUPFAM" id="SSF53187">
    <property type="entry name" value="Zn-dependent exopeptidases"/>
    <property type="match status" value="1"/>
</dbReference>
<keyword evidence="9" id="KW-0645">Protease</keyword>
<keyword evidence="18" id="KW-0325">Glycoprotein</keyword>
<evidence type="ECO:0000256" key="8">
    <source>
        <dbReference type="ARBA" id="ARBA00022645"/>
    </source>
</evidence>
<evidence type="ECO:0000256" key="2">
    <source>
        <dbReference type="ARBA" id="ARBA00004371"/>
    </source>
</evidence>
<comment type="similarity">
    <text evidence="5">Belongs to the peptidase M28 family.</text>
</comment>
<accession>A0A834HVG6</accession>
<proteinExistence type="inferred from homology"/>
<dbReference type="EMBL" id="JAACXV010014301">
    <property type="protein sequence ID" value="KAF7268779.1"/>
    <property type="molecule type" value="Genomic_DNA"/>
</dbReference>
<keyword evidence="19" id="KW-0458">Lysosome</keyword>
<keyword evidence="16" id="KW-0482">Metalloprotease</keyword>
<comment type="subunit">
    <text evidence="20">Homodimer. The monomeric form is inactive while the homodimer is active.</text>
</comment>
<keyword evidence="10" id="KW-0479">Metal-binding</keyword>
<dbReference type="GO" id="GO:0005764">
    <property type="term" value="C:lysosome"/>
    <property type="evidence" value="ECO:0007669"/>
    <property type="project" value="UniProtKB-SubCell"/>
</dbReference>
<evidence type="ECO:0000256" key="21">
    <source>
        <dbReference type="ARBA" id="ARBA00033328"/>
    </source>
</evidence>
<keyword evidence="12" id="KW-0378">Hydrolase</keyword>
<keyword evidence="13" id="KW-0256">Endoplasmic reticulum</keyword>
<dbReference type="Gene3D" id="3.40.630.10">
    <property type="entry name" value="Zn peptidases"/>
    <property type="match status" value="1"/>
</dbReference>
<evidence type="ECO:0000259" key="23">
    <source>
        <dbReference type="Pfam" id="PF04389"/>
    </source>
</evidence>
<dbReference type="OrthoDB" id="10013407at2759"/>
<dbReference type="PANTHER" id="PTHR12053:SF3">
    <property type="entry name" value="CARBOXYPEPTIDASE Q"/>
    <property type="match status" value="1"/>
</dbReference>
<evidence type="ECO:0000256" key="16">
    <source>
        <dbReference type="ARBA" id="ARBA00023049"/>
    </source>
</evidence>
<dbReference type="GO" id="GO:0006508">
    <property type="term" value="P:proteolysis"/>
    <property type="evidence" value="ECO:0007669"/>
    <property type="project" value="UniProtKB-KW"/>
</dbReference>
<dbReference type="PANTHER" id="PTHR12053">
    <property type="entry name" value="PROTEASE FAMILY M28 PLASMA GLUTAMATE CARBOXYPEPTIDASE-RELATED"/>
    <property type="match status" value="1"/>
</dbReference>
<dbReference type="GO" id="GO:0005794">
    <property type="term" value="C:Golgi apparatus"/>
    <property type="evidence" value="ECO:0007669"/>
    <property type="project" value="UniProtKB-SubCell"/>
</dbReference>
<evidence type="ECO:0000256" key="4">
    <source>
        <dbReference type="ARBA" id="ARBA00004613"/>
    </source>
</evidence>
<evidence type="ECO:0000256" key="9">
    <source>
        <dbReference type="ARBA" id="ARBA00022670"/>
    </source>
</evidence>
<dbReference type="Proteomes" id="UP000625711">
    <property type="component" value="Unassembled WGS sequence"/>
</dbReference>
<dbReference type="GO" id="GO:0070573">
    <property type="term" value="F:metallodipeptidase activity"/>
    <property type="evidence" value="ECO:0007669"/>
    <property type="project" value="InterPro"/>
</dbReference>
<comment type="subcellular location">
    <subcellularLocation>
        <location evidence="1">Endoplasmic reticulum</location>
    </subcellularLocation>
    <subcellularLocation>
        <location evidence="3">Golgi apparatus</location>
    </subcellularLocation>
    <subcellularLocation>
        <location evidence="2">Lysosome</location>
    </subcellularLocation>
    <subcellularLocation>
        <location evidence="4">Secreted</location>
    </subcellularLocation>
</comment>
<evidence type="ECO:0000313" key="24">
    <source>
        <dbReference type="EMBL" id="KAF7268779.1"/>
    </source>
</evidence>
<reference evidence="24" key="1">
    <citation type="submission" date="2020-08" db="EMBL/GenBank/DDBJ databases">
        <title>Genome sequencing and assembly of the red palm weevil Rhynchophorus ferrugineus.</title>
        <authorList>
            <person name="Dias G.B."/>
            <person name="Bergman C.M."/>
            <person name="Manee M."/>
        </authorList>
    </citation>
    <scope>NUCLEOTIDE SEQUENCE</scope>
    <source>
        <strain evidence="24">AA-2017</strain>
        <tissue evidence="24">Whole larva</tissue>
    </source>
</reference>
<dbReference type="GO" id="GO:0043171">
    <property type="term" value="P:peptide catabolic process"/>
    <property type="evidence" value="ECO:0007669"/>
    <property type="project" value="TreeGrafter"/>
</dbReference>
<evidence type="ECO:0000256" key="10">
    <source>
        <dbReference type="ARBA" id="ARBA00022723"/>
    </source>
</evidence>
<evidence type="ECO:0000256" key="5">
    <source>
        <dbReference type="ARBA" id="ARBA00010918"/>
    </source>
</evidence>
<keyword evidence="17" id="KW-0865">Zymogen</keyword>
<evidence type="ECO:0000256" key="20">
    <source>
        <dbReference type="ARBA" id="ARBA00025833"/>
    </source>
</evidence>
<feature type="chain" id="PRO_5032431275" description="Carboxypeptidase Q" evidence="22">
    <location>
        <begin position="23"/>
        <end position="450"/>
    </location>
</feature>
<dbReference type="GO" id="GO:0005783">
    <property type="term" value="C:endoplasmic reticulum"/>
    <property type="evidence" value="ECO:0007669"/>
    <property type="project" value="UniProtKB-SubCell"/>
</dbReference>
<evidence type="ECO:0000256" key="17">
    <source>
        <dbReference type="ARBA" id="ARBA00023145"/>
    </source>
</evidence>
<name>A0A834HVG6_RHYFE</name>
<evidence type="ECO:0000256" key="3">
    <source>
        <dbReference type="ARBA" id="ARBA00004555"/>
    </source>
</evidence>
<feature type="domain" description="Peptidase M28" evidence="23">
    <location>
        <begin position="245"/>
        <end position="432"/>
    </location>
</feature>
<keyword evidence="7" id="KW-0964">Secreted</keyword>
<keyword evidence="14" id="KW-0862">Zinc</keyword>
<evidence type="ECO:0000256" key="18">
    <source>
        <dbReference type="ARBA" id="ARBA00023180"/>
    </source>
</evidence>
<dbReference type="AlphaFoldDB" id="A0A834HVG6"/>
<dbReference type="Pfam" id="PF04389">
    <property type="entry name" value="Peptidase_M28"/>
    <property type="match status" value="1"/>
</dbReference>
<sequence length="450" mass="50812">MNQPFLYLYLVILCSIVYCTDGCNLSQDVIKDIQSYQPIVNNIIDLVTKGNLKGKLYKDLALFVDKFGSRLTGTKNLENSIDYLLELMKSYEIDNVHGENVVVTRWRRLEEYGELLEPRRDTLPVMALGSSIGTSNDGLEAEAIVVRSFDELNQKNISEAAIGRIVVFNEEWTNYDDVYAYRSQGATEASKKGQQTYRDNVTKIPAATISKENAQMLQRIQDRGETIKIRLNIKTETLENGTSRNTVGELVGREDPEHVVAITAHTDSWDAGVGAMDDGGGAFMSIYSLIILRHLGLQPRRTLRTILFTGEEQCYCGVNDYDAVHREELKKFIFVMESDEGLWNPLGLNYTAGEKGGCILKEILQLLKPLNATRADYVENVGSDISLWTKSRIPGASLMNENGRWFWFQHTDADTMDVMDSDQMDRAVAVWTSVAYVIADMELEFPNEFQ</sequence>
<protein>
    <recommendedName>
        <fullName evidence="6">Carboxypeptidase Q</fullName>
    </recommendedName>
    <alternativeName>
        <fullName evidence="21">Plasma glutamate carboxypeptidase</fullName>
    </alternativeName>
</protein>
<evidence type="ECO:0000256" key="7">
    <source>
        <dbReference type="ARBA" id="ARBA00022525"/>
    </source>
</evidence>
<evidence type="ECO:0000256" key="11">
    <source>
        <dbReference type="ARBA" id="ARBA00022729"/>
    </source>
</evidence>
<feature type="signal peptide" evidence="22">
    <location>
        <begin position="1"/>
        <end position="22"/>
    </location>
</feature>
<evidence type="ECO:0000256" key="1">
    <source>
        <dbReference type="ARBA" id="ARBA00004240"/>
    </source>
</evidence>
<evidence type="ECO:0000256" key="14">
    <source>
        <dbReference type="ARBA" id="ARBA00022833"/>
    </source>
</evidence>
<dbReference type="GO" id="GO:0005615">
    <property type="term" value="C:extracellular space"/>
    <property type="evidence" value="ECO:0007669"/>
    <property type="project" value="TreeGrafter"/>
</dbReference>